<dbReference type="InterPro" id="IPR010982">
    <property type="entry name" value="Lambda_DNA-bd_dom_sf"/>
</dbReference>
<proteinExistence type="predicted"/>
<dbReference type="Gene3D" id="1.10.260.40">
    <property type="entry name" value="lambda repressor-like DNA-binding domains"/>
    <property type="match status" value="1"/>
</dbReference>
<dbReference type="SMART" id="SM00530">
    <property type="entry name" value="HTH_XRE"/>
    <property type="match status" value="1"/>
</dbReference>
<dbReference type="InterPro" id="IPR001387">
    <property type="entry name" value="Cro/C1-type_HTH"/>
</dbReference>
<protein>
    <recommendedName>
        <fullName evidence="1">HTH cro/C1-type domain-containing protein</fullName>
    </recommendedName>
</protein>
<accession>A0ABQ3YGW3</accession>
<keyword evidence="3" id="KW-1185">Reference proteome</keyword>
<evidence type="ECO:0000313" key="3">
    <source>
        <dbReference type="Proteomes" id="UP000609879"/>
    </source>
</evidence>
<organism evidence="2 3">
    <name type="scientific">Paractinoplanes deccanensis</name>
    <dbReference type="NCBI Taxonomy" id="113561"/>
    <lineage>
        <taxon>Bacteria</taxon>
        <taxon>Bacillati</taxon>
        <taxon>Actinomycetota</taxon>
        <taxon>Actinomycetes</taxon>
        <taxon>Micromonosporales</taxon>
        <taxon>Micromonosporaceae</taxon>
        <taxon>Paractinoplanes</taxon>
    </lineage>
</organism>
<gene>
    <name evidence="2" type="ORF">Ade02nite_78940</name>
</gene>
<reference evidence="2 3" key="1">
    <citation type="submission" date="2021-01" db="EMBL/GenBank/DDBJ databases">
        <title>Whole genome shotgun sequence of Actinoplanes deccanensis NBRC 13994.</title>
        <authorList>
            <person name="Komaki H."/>
            <person name="Tamura T."/>
        </authorList>
    </citation>
    <scope>NUCLEOTIDE SEQUENCE [LARGE SCALE GENOMIC DNA]</scope>
    <source>
        <strain evidence="2 3">NBRC 13994</strain>
    </source>
</reference>
<comment type="caution">
    <text evidence="2">The sequence shown here is derived from an EMBL/GenBank/DDBJ whole genome shotgun (WGS) entry which is preliminary data.</text>
</comment>
<dbReference type="EMBL" id="BOMI01000165">
    <property type="protein sequence ID" value="GID79253.1"/>
    <property type="molecule type" value="Genomic_DNA"/>
</dbReference>
<dbReference type="PROSITE" id="PS50943">
    <property type="entry name" value="HTH_CROC1"/>
    <property type="match status" value="1"/>
</dbReference>
<dbReference type="Pfam" id="PF01381">
    <property type="entry name" value="HTH_3"/>
    <property type="match status" value="1"/>
</dbReference>
<feature type="domain" description="HTH cro/C1-type" evidence="1">
    <location>
        <begin position="48"/>
        <end position="102"/>
    </location>
</feature>
<sequence length="179" mass="18938">MTSNQVPAASAVAATHNRRDALIAPNYPHRTIGDKMCSVEISELGSIFRRQRTAAGRTIASVAAEAGLSVPYIANLENGRGNPTLSAVSNLAAALGSRLVVRLADDDPPAARLPGSLVQFSRGARFRAEVARLGDPEIARLLAAMAAVGALTERPLTELDWHRVLDTVVLLTRPVTPAE</sequence>
<evidence type="ECO:0000259" key="1">
    <source>
        <dbReference type="PROSITE" id="PS50943"/>
    </source>
</evidence>
<dbReference type="Proteomes" id="UP000609879">
    <property type="component" value="Unassembled WGS sequence"/>
</dbReference>
<evidence type="ECO:0000313" key="2">
    <source>
        <dbReference type="EMBL" id="GID79253.1"/>
    </source>
</evidence>
<dbReference type="SUPFAM" id="SSF47413">
    <property type="entry name" value="lambda repressor-like DNA-binding domains"/>
    <property type="match status" value="1"/>
</dbReference>
<name>A0ABQ3YGW3_9ACTN</name>
<dbReference type="CDD" id="cd00093">
    <property type="entry name" value="HTH_XRE"/>
    <property type="match status" value="1"/>
</dbReference>